<dbReference type="EMBL" id="ABFX02000005">
    <property type="protein sequence ID" value="EDS18615.1"/>
    <property type="molecule type" value="Genomic_DNA"/>
</dbReference>
<evidence type="ECO:0000313" key="2">
    <source>
        <dbReference type="Proteomes" id="UP000005798"/>
    </source>
</evidence>
<comment type="caution">
    <text evidence="1">The sequence shown here is derived from an EMBL/GenBank/DDBJ whole genome shotgun (WGS) entry which is preliminary data.</text>
</comment>
<dbReference type="GO" id="GO:1901135">
    <property type="term" value="P:carbohydrate derivative metabolic process"/>
    <property type="evidence" value="ECO:0007669"/>
    <property type="project" value="InterPro"/>
</dbReference>
<sequence>MKYSILIPRGESAMIKNITLLDSILDVANCVDINDNNTYIARKVIENCVWLKDMSLEDFLETTNINGSQFKRFYKLYDCNNFSILKERIGLWCDIRKEQVVKQCQWQKQEPLARVIFNLTNYNDFNDFFNVELIDRICKQIYQSKRIIMYGAMGLLNLTHDFQIDMKLFGKDFIRSSMYEDKALVPQKDDFVWLFSMMGRTMNMVGTTMRLKIFNGPCKKLLITQHGALLESDFLISLNTDNDYYEGQYVFMFYLDMIKTRYYELYIKEN</sequence>
<reference evidence="1" key="2">
    <citation type="submission" date="2014-06" db="EMBL/GenBank/DDBJ databases">
        <title>Draft genome sequence of Clostridium ramosum(DSM 1402).</title>
        <authorList>
            <person name="Sudarsanam P."/>
            <person name="Ley R."/>
            <person name="Guruge J."/>
            <person name="Turnbaugh P.J."/>
            <person name="Mahowald M."/>
            <person name="Liep D."/>
            <person name="Gordon J."/>
        </authorList>
    </citation>
    <scope>NUCLEOTIDE SEQUENCE</scope>
    <source>
        <strain evidence="1">DSM 1402</strain>
    </source>
</reference>
<reference evidence="1" key="1">
    <citation type="submission" date="2007-11" db="EMBL/GenBank/DDBJ databases">
        <authorList>
            <person name="Fulton L."/>
            <person name="Clifton S."/>
            <person name="Fulton B."/>
            <person name="Xu J."/>
            <person name="Minx P."/>
            <person name="Pepin K.H."/>
            <person name="Johnson M."/>
            <person name="Thiruvilangam P."/>
            <person name="Bhonagiri V."/>
            <person name="Nash W.E."/>
            <person name="Mardis E.R."/>
            <person name="Wilson R.K."/>
        </authorList>
    </citation>
    <scope>NUCLEOTIDE SEQUENCE [LARGE SCALE GENOMIC DNA]</scope>
    <source>
        <strain evidence="1">DSM 1402</strain>
    </source>
</reference>
<dbReference type="AlphaFoldDB" id="B0N4L3"/>
<evidence type="ECO:0000313" key="1">
    <source>
        <dbReference type="EMBL" id="EDS18615.1"/>
    </source>
</evidence>
<dbReference type="SUPFAM" id="SSF53697">
    <property type="entry name" value="SIS domain"/>
    <property type="match status" value="1"/>
</dbReference>
<dbReference type="Gene3D" id="3.40.50.10490">
    <property type="entry name" value="Glucose-6-phosphate isomerase like protein, domain 1"/>
    <property type="match status" value="1"/>
</dbReference>
<accession>B0N4L3</accession>
<name>B0N4L3_9FIRM</name>
<organism evidence="1 2">
    <name type="scientific">Thomasclavelia ramosa DSM 1402</name>
    <dbReference type="NCBI Taxonomy" id="445974"/>
    <lineage>
        <taxon>Bacteria</taxon>
        <taxon>Bacillati</taxon>
        <taxon>Bacillota</taxon>
        <taxon>Erysipelotrichia</taxon>
        <taxon>Erysipelotrichales</taxon>
        <taxon>Coprobacillaceae</taxon>
        <taxon>Thomasclavelia</taxon>
    </lineage>
</organism>
<gene>
    <name evidence="1" type="ORF">CLORAM_01564</name>
</gene>
<keyword evidence="2" id="KW-1185">Reference proteome</keyword>
<dbReference type="HOGENOM" id="CLU_1029507_0_0_9"/>
<proteinExistence type="predicted"/>
<dbReference type="GO" id="GO:0097367">
    <property type="term" value="F:carbohydrate derivative binding"/>
    <property type="evidence" value="ECO:0007669"/>
    <property type="project" value="InterPro"/>
</dbReference>
<dbReference type="Proteomes" id="UP000005798">
    <property type="component" value="Unassembled WGS sequence"/>
</dbReference>
<dbReference type="InterPro" id="IPR046348">
    <property type="entry name" value="SIS_dom_sf"/>
</dbReference>
<protein>
    <submittedName>
        <fullName evidence="1">Uncharacterized protein</fullName>
    </submittedName>
</protein>